<dbReference type="InterPro" id="IPR007460">
    <property type="entry name" value="BrnT_toxin"/>
</dbReference>
<accession>A0ABQ4UV46</accession>
<gene>
    <name evidence="1" type="ORF">BGCPKDLD_1143</name>
</gene>
<dbReference type="Gene3D" id="3.10.450.530">
    <property type="entry name" value="Ribonuclease toxin, BrnT, of type II toxin-antitoxin system"/>
    <property type="match status" value="1"/>
</dbReference>
<evidence type="ECO:0000313" key="2">
    <source>
        <dbReference type="Proteomes" id="UP001055093"/>
    </source>
</evidence>
<name>A0ABQ4UV46_9HYPH</name>
<reference evidence="1" key="1">
    <citation type="journal article" date="2021" name="Front. Microbiol.">
        <title>Comprehensive Comparative Genomics and Phenotyping of Methylobacterium Species.</title>
        <authorList>
            <person name="Alessa O."/>
            <person name="Ogura Y."/>
            <person name="Fujitani Y."/>
            <person name="Takami H."/>
            <person name="Hayashi T."/>
            <person name="Sahin N."/>
            <person name="Tani A."/>
        </authorList>
    </citation>
    <scope>NUCLEOTIDE SEQUENCE</scope>
    <source>
        <strain evidence="1">DSM 14458</strain>
    </source>
</reference>
<evidence type="ECO:0000313" key="1">
    <source>
        <dbReference type="EMBL" id="GJE74572.1"/>
    </source>
</evidence>
<reference evidence="1" key="2">
    <citation type="submission" date="2021-08" db="EMBL/GenBank/DDBJ databases">
        <authorList>
            <person name="Tani A."/>
            <person name="Ola A."/>
            <person name="Ogura Y."/>
            <person name="Katsura K."/>
            <person name="Hayashi T."/>
        </authorList>
    </citation>
    <scope>NUCLEOTIDE SEQUENCE</scope>
    <source>
        <strain evidence="1">DSM 14458</strain>
    </source>
</reference>
<dbReference type="Pfam" id="PF04365">
    <property type="entry name" value="BrnT_toxin"/>
    <property type="match status" value="1"/>
</dbReference>
<dbReference type="Proteomes" id="UP001055093">
    <property type="component" value="Unassembled WGS sequence"/>
</dbReference>
<sequence>MFNGRFALVVEDRRRDYGEQRFDMLVEMFGIVLNVTSTPRPSKYQIISARLANRKERRADHARRQDG</sequence>
<comment type="caution">
    <text evidence="1">The sequence shown here is derived from an EMBL/GenBank/DDBJ whole genome shotgun (WGS) entry which is preliminary data.</text>
</comment>
<keyword evidence="2" id="KW-1185">Reference proteome</keyword>
<protein>
    <submittedName>
        <fullName evidence="1">Uncharacterized protein</fullName>
    </submittedName>
</protein>
<proteinExistence type="predicted"/>
<dbReference type="InterPro" id="IPR038573">
    <property type="entry name" value="BrnT_sf"/>
</dbReference>
<dbReference type="EMBL" id="BPRE01000003">
    <property type="protein sequence ID" value="GJE74572.1"/>
    <property type="molecule type" value="Genomic_DNA"/>
</dbReference>
<organism evidence="1 2">
    <name type="scientific">Methylorubrum suomiense</name>
    <dbReference type="NCBI Taxonomy" id="144191"/>
    <lineage>
        <taxon>Bacteria</taxon>
        <taxon>Pseudomonadati</taxon>
        <taxon>Pseudomonadota</taxon>
        <taxon>Alphaproteobacteria</taxon>
        <taxon>Hyphomicrobiales</taxon>
        <taxon>Methylobacteriaceae</taxon>
        <taxon>Methylorubrum</taxon>
    </lineage>
</organism>